<dbReference type="PANTHER" id="PTHR45947">
    <property type="entry name" value="SULFOQUINOVOSYL TRANSFERASE SQD2"/>
    <property type="match status" value="1"/>
</dbReference>
<dbReference type="NCBIfam" id="NF007640">
    <property type="entry name" value="PRK10307.1"/>
    <property type="match status" value="1"/>
</dbReference>
<dbReference type="Gene3D" id="3.40.50.2000">
    <property type="entry name" value="Glycogen Phosphorylase B"/>
    <property type="match status" value="2"/>
</dbReference>
<keyword evidence="2" id="KW-0808">Transferase</keyword>
<dbReference type="InterPro" id="IPR028098">
    <property type="entry name" value="Glyco_trans_4-like_N"/>
</dbReference>
<feature type="domain" description="Glycosyltransferase subfamily 4-like N-terminal" evidence="1">
    <location>
        <begin position="36"/>
        <end position="222"/>
    </location>
</feature>
<dbReference type="AlphaFoldDB" id="A0A2S6NAR5"/>
<evidence type="ECO:0000259" key="1">
    <source>
        <dbReference type="Pfam" id="PF13579"/>
    </source>
</evidence>
<name>A0A2S6NAR5_9HYPH</name>
<keyword evidence="3" id="KW-1185">Reference proteome</keyword>
<evidence type="ECO:0000313" key="2">
    <source>
        <dbReference type="EMBL" id="PPQ31710.1"/>
    </source>
</evidence>
<dbReference type="EMBL" id="NHSJ01000052">
    <property type="protein sequence ID" value="PPQ31710.1"/>
    <property type="molecule type" value="Genomic_DNA"/>
</dbReference>
<dbReference type="GO" id="GO:0016758">
    <property type="term" value="F:hexosyltransferase activity"/>
    <property type="evidence" value="ECO:0007669"/>
    <property type="project" value="TreeGrafter"/>
</dbReference>
<dbReference type="OrthoDB" id="9787293at2"/>
<proteinExistence type="predicted"/>
<organism evidence="2 3">
    <name type="scientific">Rhodoblastus sphagnicola</name>
    <dbReference type="NCBI Taxonomy" id="333368"/>
    <lineage>
        <taxon>Bacteria</taxon>
        <taxon>Pseudomonadati</taxon>
        <taxon>Pseudomonadota</taxon>
        <taxon>Alphaproteobacteria</taxon>
        <taxon>Hyphomicrobiales</taxon>
        <taxon>Rhodoblastaceae</taxon>
        <taxon>Rhodoblastus</taxon>
    </lineage>
</organism>
<dbReference type="InterPro" id="IPR050194">
    <property type="entry name" value="Glycosyltransferase_grp1"/>
</dbReference>
<evidence type="ECO:0000313" key="3">
    <source>
        <dbReference type="Proteomes" id="UP000239089"/>
    </source>
</evidence>
<dbReference type="Pfam" id="PF13692">
    <property type="entry name" value="Glyco_trans_1_4"/>
    <property type="match status" value="1"/>
</dbReference>
<dbReference type="Proteomes" id="UP000239089">
    <property type="component" value="Unassembled WGS sequence"/>
</dbReference>
<accession>A0A2S6NAR5</accession>
<dbReference type="Pfam" id="PF13579">
    <property type="entry name" value="Glyco_trans_4_4"/>
    <property type="match status" value="1"/>
</dbReference>
<dbReference type="SUPFAM" id="SSF53756">
    <property type="entry name" value="UDP-Glycosyltransferase/glycogen phosphorylase"/>
    <property type="match status" value="1"/>
</dbReference>
<reference evidence="2 3" key="1">
    <citation type="journal article" date="2018" name="Arch. Microbiol.">
        <title>New insights into the metabolic potential of the phototrophic purple bacterium Rhodopila globiformis DSM 161(T) from its draft genome sequence and evidence for a vanadium-dependent nitrogenase.</title>
        <authorList>
            <person name="Imhoff J.F."/>
            <person name="Rahn T."/>
            <person name="Kunzel S."/>
            <person name="Neulinger S.C."/>
        </authorList>
    </citation>
    <scope>NUCLEOTIDE SEQUENCE [LARGE SCALE GENOMIC DNA]</scope>
    <source>
        <strain evidence="2 3">DSM 16996</strain>
    </source>
</reference>
<comment type="caution">
    <text evidence="2">The sequence shown here is derived from an EMBL/GenBank/DDBJ whole genome shotgun (WGS) entry which is preliminary data.</text>
</comment>
<dbReference type="CDD" id="cd03794">
    <property type="entry name" value="GT4_WbuB-like"/>
    <property type="match status" value="1"/>
</dbReference>
<dbReference type="PANTHER" id="PTHR45947:SF3">
    <property type="entry name" value="SULFOQUINOVOSYL TRANSFERASE SQD2"/>
    <property type="match status" value="1"/>
</dbReference>
<protein>
    <submittedName>
        <fullName evidence="2">Colanic acid biosynthesis glycosyltransferase WcaI</fullName>
    </submittedName>
</protein>
<dbReference type="RefSeq" id="WP_146089906.1">
    <property type="nucleotide sequence ID" value="NZ_JACIGC010000080.1"/>
</dbReference>
<gene>
    <name evidence="2" type="ORF">CCR94_08200</name>
</gene>
<sequence>MLDFRVAAADKAPSAGVAKTSKILIHVANFYPEFIGVGKYAGEFAFALAESGNSVEVVTAPPHYPGWRVGDGYRFLSYSREEIRGVNVRRCPIICKPNGGGLWRILAPLTFAAFAAPVVFYRILASRPDVVLCVEPTLFSVPAALLAAKLVGARTVLHVQDLEVDAAFEVHLKGERTRKFAEAIERFILRGFDLTVTISRKMRQALLRKGVESDRCAVIRNWVDLGAIFPLAPDAPNAFRQELGIAPETFVVLYSGNIGRKQALNVVADAARLCRDDAKIHFIIAGDGPAKADIVQSCSDLSNVSFLPLQPLERFNELLNAANAHVLPQLKNTADLVLPSKLGGMLASGRPVIATVEKDTELEQMLRGSAFLTQPEDPQLLAKTIREVAMADLSEIKRRSLQLAKFLDARTVLPAFEDAILDHENDSALGSHNGDAIFEFSST</sequence>